<reference evidence="2" key="1">
    <citation type="submission" date="2017-02" db="UniProtKB">
        <authorList>
            <consortium name="WormBaseParasite"/>
        </authorList>
    </citation>
    <scope>IDENTIFICATION</scope>
</reference>
<organism evidence="1 2">
    <name type="scientific">Ascaris lumbricoides</name>
    <name type="common">Giant roundworm</name>
    <dbReference type="NCBI Taxonomy" id="6252"/>
    <lineage>
        <taxon>Eukaryota</taxon>
        <taxon>Metazoa</taxon>
        <taxon>Ecdysozoa</taxon>
        <taxon>Nematoda</taxon>
        <taxon>Chromadorea</taxon>
        <taxon>Rhabditida</taxon>
        <taxon>Spirurina</taxon>
        <taxon>Ascaridomorpha</taxon>
        <taxon>Ascaridoidea</taxon>
        <taxon>Ascarididae</taxon>
        <taxon>Ascaris</taxon>
    </lineage>
</organism>
<protein>
    <submittedName>
        <fullName evidence="2">AAA_lid_3 domain-containing protein</fullName>
    </submittedName>
</protein>
<keyword evidence="1" id="KW-1185">Reference proteome</keyword>
<proteinExistence type="predicted"/>
<accession>A0A0M3HFS0</accession>
<dbReference type="WBParaSite" id="ALUE_0000036501-mRNA-1">
    <property type="protein sequence ID" value="ALUE_0000036501-mRNA-1"/>
    <property type="gene ID" value="ALUE_0000036501"/>
</dbReference>
<name>A0A0M3HFS0_ASCLU</name>
<evidence type="ECO:0000313" key="2">
    <source>
        <dbReference type="WBParaSite" id="ALUE_0000036501-mRNA-1"/>
    </source>
</evidence>
<sequence length="165" mass="17801">MGFDLFECAIQGGNFRGGNRGGLNRWLAGEEAMTDLDAAALLALRARKHVASSLRGLGVFSETQLSLLLSATEGMIGQREVCQAVDANRTQSLLSTAMEEKVKQQDFVDESVFELSNYDIFDSSSVSSCCGERPCCNSILHRSTSVISISFCAILFRCSSISVVA</sequence>
<dbReference type="Proteomes" id="UP000036681">
    <property type="component" value="Unplaced"/>
</dbReference>
<dbReference type="AlphaFoldDB" id="A0A0M3HFS0"/>
<evidence type="ECO:0000313" key="1">
    <source>
        <dbReference type="Proteomes" id="UP000036681"/>
    </source>
</evidence>